<evidence type="ECO:0000313" key="10">
    <source>
        <dbReference type="Proteomes" id="UP000008021"/>
    </source>
</evidence>
<dbReference type="InterPro" id="IPR001245">
    <property type="entry name" value="Ser-Thr/Tyr_kinase_cat_dom"/>
</dbReference>
<evidence type="ECO:0000256" key="6">
    <source>
        <dbReference type="ARBA" id="ARBA00048679"/>
    </source>
</evidence>
<dbReference type="Gramene" id="OMERI05G20730.2">
    <property type="protein sequence ID" value="OMERI05G20730.2"/>
    <property type="gene ID" value="OMERI05G20730"/>
</dbReference>
<dbReference type="InterPro" id="IPR008271">
    <property type="entry name" value="Ser/Thr_kinase_AS"/>
</dbReference>
<dbReference type="Gene3D" id="3.30.200.20">
    <property type="entry name" value="Phosphorylase Kinase, domain 1"/>
    <property type="match status" value="1"/>
</dbReference>
<keyword evidence="4" id="KW-0067">ATP-binding</keyword>
<dbReference type="PANTHER" id="PTHR44329:SF295">
    <property type="entry name" value="OS05G0519200 PROTEIN"/>
    <property type="match status" value="1"/>
</dbReference>
<keyword evidence="10" id="KW-1185">Reference proteome</keyword>
<evidence type="ECO:0000256" key="2">
    <source>
        <dbReference type="ARBA" id="ARBA00022741"/>
    </source>
</evidence>
<evidence type="ECO:0000256" key="7">
    <source>
        <dbReference type="SAM" id="MobiDB-lite"/>
    </source>
</evidence>
<reference evidence="9" key="2">
    <citation type="submission" date="2018-05" db="EMBL/GenBank/DDBJ databases">
        <title>OmerRS3 (Oryza meridionalis Reference Sequence Version 3).</title>
        <authorList>
            <person name="Zhang J."/>
            <person name="Kudrna D."/>
            <person name="Lee S."/>
            <person name="Talag J."/>
            <person name="Welchert J."/>
            <person name="Wing R.A."/>
        </authorList>
    </citation>
    <scope>NUCLEOTIDE SEQUENCE [LARGE SCALE GENOMIC DNA]</scope>
    <source>
        <strain evidence="9">cv. OR44</strain>
    </source>
</reference>
<feature type="region of interest" description="Disordered" evidence="7">
    <location>
        <begin position="310"/>
        <end position="348"/>
    </location>
</feature>
<sequence>MTRGSHFHAPHHHHTTTTTTTMPQRARRRRRRRWRLMESDRMPLQAGSIELAATIGGFLAPREGVKSVSLCRMFAGLFTDLVGLRSIFIHWEMDDDDYSWVRRTKFSHSIVKSSSGREQFGAFLDPFDSSTAWRQKGFSGELMIHGHNLQPRAKGAVSKSPRPSIPLAKSPVSQAERKLKAKFSDGELKQRGKISDGSLREASKEKDRKVGHKGEGLSLDISCPILDRTVQDDSSDTLDFSFHSEEQSLRLLRVCSSPAPFYSKDTTTFGDSKIHSTSVKIVGEGSKPRRRAKSPMPTRVISEVFKEAKAATKRFSSPQRQRKSSSPHSPRSPDDSPRFGFPSMRTPGNLKARRALSWPRNYDNGVAKAVALDILERWTIDRSQLLIGQRFASGAYSRLFHGIYKEQPVAVKFIRQPDEEEDAELAAKLEKQFTAEVTILARLHHRNVIKLIGACNAPPVFCVITEFLCGGSLRAFLRKLQRQKLPLEKIICIALDIAHGLEYIHSQRVIHRDVKPENILFDGECCAKVVDFGVACEEVYCNSLEDDPGTYRWMAPEMYKRKPYGRKVDVYSFGLVLWELFSGSIPYEEMTPLQAAFAVVNKNLRPVVPSSCPAQLRLLIEQCWSCQPEKRPEFSQVVQILKNLKEALDRDGTLDKIPSTNCQEPPDQNKKRLSNWIQRLSYSQADFSGPPPPKSQNKVKTTRARISGDRGHLDLQIALLYPASRSHSARNRSVHLRQPPPPAAAARLAQEQAPAAAARICLMASSASAWILLSAELILASASYTSACKQPPRIVNGEICMIHPRTRESLASTTKRYSSCECCSFQNALHLAAPPDPSSSLPSSSPPPPAQTPGGELGSSASS</sequence>
<name>A0A0E0DU00_9ORYZ</name>
<comment type="catalytic activity">
    <reaction evidence="5">
        <text>L-threonyl-[protein] + ATP = O-phospho-L-threonyl-[protein] + ADP + H(+)</text>
        <dbReference type="Rhea" id="RHEA:46608"/>
        <dbReference type="Rhea" id="RHEA-COMP:11060"/>
        <dbReference type="Rhea" id="RHEA-COMP:11605"/>
        <dbReference type="ChEBI" id="CHEBI:15378"/>
        <dbReference type="ChEBI" id="CHEBI:30013"/>
        <dbReference type="ChEBI" id="CHEBI:30616"/>
        <dbReference type="ChEBI" id="CHEBI:61977"/>
        <dbReference type="ChEBI" id="CHEBI:456216"/>
        <dbReference type="EC" id="2.7.11.1"/>
    </reaction>
</comment>
<feature type="compositionally biased region" description="Basic and acidic residues" evidence="7">
    <location>
        <begin position="175"/>
        <end position="214"/>
    </location>
</feature>
<protein>
    <recommendedName>
        <fullName evidence="8">Protein kinase domain-containing protein</fullName>
    </recommendedName>
</protein>
<dbReference type="SUPFAM" id="SSF56112">
    <property type="entry name" value="Protein kinase-like (PK-like)"/>
    <property type="match status" value="1"/>
</dbReference>
<dbReference type="InterPro" id="IPR000719">
    <property type="entry name" value="Prot_kinase_dom"/>
</dbReference>
<keyword evidence="1" id="KW-0808">Transferase</keyword>
<dbReference type="STRING" id="40149.A0A0E0DU00"/>
<evidence type="ECO:0000256" key="5">
    <source>
        <dbReference type="ARBA" id="ARBA00047899"/>
    </source>
</evidence>
<dbReference type="EnsemblPlants" id="OMERI05G20730.2">
    <property type="protein sequence ID" value="OMERI05G20730.2"/>
    <property type="gene ID" value="OMERI05G20730"/>
</dbReference>
<feature type="region of interest" description="Disordered" evidence="7">
    <location>
        <begin position="151"/>
        <end position="214"/>
    </location>
</feature>
<feature type="compositionally biased region" description="Basic residues" evidence="7">
    <location>
        <begin position="1"/>
        <end position="15"/>
    </location>
</feature>
<dbReference type="PROSITE" id="PS00108">
    <property type="entry name" value="PROTEIN_KINASE_ST"/>
    <property type="match status" value="1"/>
</dbReference>
<accession>A0A0E0DU00</accession>
<dbReference type="CDD" id="cd13999">
    <property type="entry name" value="STKc_MAP3K-like"/>
    <property type="match status" value="1"/>
</dbReference>
<dbReference type="FunFam" id="3.30.200.20:FF:000034">
    <property type="entry name" value="Kinase suppressor of Ras 1"/>
    <property type="match status" value="1"/>
</dbReference>
<evidence type="ECO:0000313" key="9">
    <source>
        <dbReference type="EnsemblPlants" id="OMERI05G20730.2"/>
    </source>
</evidence>
<dbReference type="Pfam" id="PF07714">
    <property type="entry name" value="PK_Tyr_Ser-Thr"/>
    <property type="match status" value="1"/>
</dbReference>
<dbReference type="InterPro" id="IPR011009">
    <property type="entry name" value="Kinase-like_dom_sf"/>
</dbReference>
<dbReference type="PANTHER" id="PTHR44329">
    <property type="entry name" value="SERINE/THREONINE-PROTEIN KINASE TNNI3K-RELATED"/>
    <property type="match status" value="1"/>
</dbReference>
<keyword evidence="2" id="KW-0547">Nucleotide-binding</keyword>
<evidence type="ECO:0000256" key="3">
    <source>
        <dbReference type="ARBA" id="ARBA00022777"/>
    </source>
</evidence>
<dbReference type="eggNOG" id="KOG0192">
    <property type="taxonomic scope" value="Eukaryota"/>
</dbReference>
<reference evidence="9" key="1">
    <citation type="submission" date="2015-04" db="UniProtKB">
        <authorList>
            <consortium name="EnsemblPlants"/>
        </authorList>
    </citation>
    <scope>IDENTIFICATION</scope>
</reference>
<dbReference type="GO" id="GO:0005524">
    <property type="term" value="F:ATP binding"/>
    <property type="evidence" value="ECO:0007669"/>
    <property type="project" value="UniProtKB-KW"/>
</dbReference>
<organism evidence="9">
    <name type="scientific">Oryza meridionalis</name>
    <dbReference type="NCBI Taxonomy" id="40149"/>
    <lineage>
        <taxon>Eukaryota</taxon>
        <taxon>Viridiplantae</taxon>
        <taxon>Streptophyta</taxon>
        <taxon>Embryophyta</taxon>
        <taxon>Tracheophyta</taxon>
        <taxon>Spermatophyta</taxon>
        <taxon>Magnoliopsida</taxon>
        <taxon>Liliopsida</taxon>
        <taxon>Poales</taxon>
        <taxon>Poaceae</taxon>
        <taxon>BOP clade</taxon>
        <taxon>Oryzoideae</taxon>
        <taxon>Oryzeae</taxon>
        <taxon>Oryzinae</taxon>
        <taxon>Oryza</taxon>
    </lineage>
</organism>
<dbReference type="AlphaFoldDB" id="A0A0E0DU00"/>
<keyword evidence="3" id="KW-0418">Kinase</keyword>
<dbReference type="InterPro" id="IPR051681">
    <property type="entry name" value="Ser/Thr_Kinases-Pseudokinases"/>
</dbReference>
<comment type="catalytic activity">
    <reaction evidence="6">
        <text>L-seryl-[protein] + ATP = O-phospho-L-seryl-[protein] + ADP + H(+)</text>
        <dbReference type="Rhea" id="RHEA:17989"/>
        <dbReference type="Rhea" id="RHEA-COMP:9863"/>
        <dbReference type="Rhea" id="RHEA-COMP:11604"/>
        <dbReference type="ChEBI" id="CHEBI:15378"/>
        <dbReference type="ChEBI" id="CHEBI:29999"/>
        <dbReference type="ChEBI" id="CHEBI:30616"/>
        <dbReference type="ChEBI" id="CHEBI:83421"/>
        <dbReference type="ChEBI" id="CHEBI:456216"/>
        <dbReference type="EC" id="2.7.11.1"/>
    </reaction>
</comment>
<dbReference type="GO" id="GO:0004674">
    <property type="term" value="F:protein serine/threonine kinase activity"/>
    <property type="evidence" value="ECO:0007669"/>
    <property type="project" value="UniProtKB-EC"/>
</dbReference>
<evidence type="ECO:0000256" key="1">
    <source>
        <dbReference type="ARBA" id="ARBA00022679"/>
    </source>
</evidence>
<proteinExistence type="predicted"/>
<dbReference type="SMART" id="SM00220">
    <property type="entry name" value="S_TKc"/>
    <property type="match status" value="1"/>
</dbReference>
<feature type="region of interest" description="Disordered" evidence="7">
    <location>
        <begin position="1"/>
        <end position="31"/>
    </location>
</feature>
<evidence type="ECO:0000259" key="8">
    <source>
        <dbReference type="PROSITE" id="PS50011"/>
    </source>
</evidence>
<evidence type="ECO:0000256" key="4">
    <source>
        <dbReference type="ARBA" id="ARBA00022840"/>
    </source>
</evidence>
<dbReference type="PRINTS" id="PR00109">
    <property type="entry name" value="TYRKINASE"/>
</dbReference>
<feature type="region of interest" description="Disordered" evidence="7">
    <location>
        <begin position="833"/>
        <end position="863"/>
    </location>
</feature>
<dbReference type="PROSITE" id="PS50011">
    <property type="entry name" value="PROTEIN_KINASE_DOM"/>
    <property type="match status" value="1"/>
</dbReference>
<dbReference type="Proteomes" id="UP000008021">
    <property type="component" value="Chromosome 5"/>
</dbReference>
<dbReference type="Gene3D" id="1.10.510.10">
    <property type="entry name" value="Transferase(Phosphotransferase) domain 1"/>
    <property type="match status" value="1"/>
</dbReference>
<feature type="domain" description="Protein kinase" evidence="8">
    <location>
        <begin position="385"/>
        <end position="648"/>
    </location>
</feature>